<comment type="caution">
    <text evidence="4">The sequence shown here is derived from an EMBL/GenBank/DDBJ whole genome shotgun (WGS) entry which is preliminary data.</text>
</comment>
<dbReference type="InterPro" id="IPR008979">
    <property type="entry name" value="Galactose-bd-like_sf"/>
</dbReference>
<feature type="signal peptide" evidence="2">
    <location>
        <begin position="1"/>
        <end position="27"/>
    </location>
</feature>
<dbReference type="InterPro" id="IPR026444">
    <property type="entry name" value="Secre_tail"/>
</dbReference>
<dbReference type="SUPFAM" id="SSF49899">
    <property type="entry name" value="Concanavalin A-like lectins/glucanases"/>
    <property type="match status" value="1"/>
</dbReference>
<reference evidence="4 5" key="1">
    <citation type="submission" date="2024-09" db="EMBL/GenBank/DDBJ databases">
        <authorList>
            <person name="Sun Q."/>
            <person name="Mori K."/>
        </authorList>
    </citation>
    <scope>NUCLEOTIDE SEQUENCE [LARGE SCALE GENOMIC DNA]</scope>
    <source>
        <strain evidence="4 5">CECT 8286</strain>
    </source>
</reference>
<dbReference type="Proteomes" id="UP001589605">
    <property type="component" value="Unassembled WGS sequence"/>
</dbReference>
<dbReference type="RefSeq" id="WP_382381687.1">
    <property type="nucleotide sequence ID" value="NZ_JBHMEZ010000003.1"/>
</dbReference>
<dbReference type="Pfam" id="PF08787">
    <property type="entry name" value="Alginate_lyase2"/>
    <property type="match status" value="1"/>
</dbReference>
<feature type="domain" description="F5/8 type C" evidence="3">
    <location>
        <begin position="354"/>
        <end position="495"/>
    </location>
</feature>
<gene>
    <name evidence="4" type="ORF">ACFFVB_05365</name>
</gene>
<sequence>MKTNYKNDLQFFILLLLFSNFGSHLWAQVPSDLMENCKQWKITYPNGVEEKQLCGAPNNEFFYVNDAKNAIVFRTPIRSDNGTTPNSDNVRSELREREPDGSVDVYWTTEGSHMLYVKQAITHLPINKSELVATQIHGDKEAGIDDAMVMRLEDSHLFLSFNGGKLRSNISITNNYTLGTIHEVIFLVQDNKHYCYYSEDGGLLEAYKNNTASAYLIKDGDKDYVMDLEYDQSYFKVGNYTQSNPKEEGDDTGKPDNYGEVLVYDFSVAHDEVGVSGVSLSPNNIELSIGSPFQLTKTISPAHASNKMVTYSTSDASVVTVNNSGVLTGKSSGSAVITVTTVDGGFTDSSNVTVIEDALGINLALKKVITGTGTHDANNVVENLVDGSTATRWSVSGFPQTATIDLGKVYTMGRSEVVCYTDRAYQYTVSVSDTENGTYTEIVDRSENTTPGDEGNPIVNVFTPVEGRFVKLTITGAAVYEGPWVSLSEFRIFEASSLSIEASPLDDSKVTISPNPATNNITINGAEDFNNLKIYDHIGKLIINQFYNGQSVDISHLNSGLYIVRLSGKSQTINKRIIKK</sequence>
<accession>A0ABV5EZ82</accession>
<proteinExistence type="predicted"/>
<dbReference type="InterPro" id="IPR014895">
    <property type="entry name" value="Alginate_lyase_2"/>
</dbReference>
<evidence type="ECO:0000313" key="5">
    <source>
        <dbReference type="Proteomes" id="UP001589605"/>
    </source>
</evidence>
<dbReference type="InterPro" id="IPR003343">
    <property type="entry name" value="Big_2"/>
</dbReference>
<dbReference type="Pfam" id="PF00754">
    <property type="entry name" value="F5_F8_type_C"/>
    <property type="match status" value="1"/>
</dbReference>
<organism evidence="4 5">
    <name type="scientific">Formosa undariae</name>
    <dbReference type="NCBI Taxonomy" id="1325436"/>
    <lineage>
        <taxon>Bacteria</taxon>
        <taxon>Pseudomonadati</taxon>
        <taxon>Bacteroidota</taxon>
        <taxon>Flavobacteriia</taxon>
        <taxon>Flavobacteriales</taxon>
        <taxon>Flavobacteriaceae</taxon>
        <taxon>Formosa</taxon>
    </lineage>
</organism>
<dbReference type="PROSITE" id="PS50022">
    <property type="entry name" value="FA58C_3"/>
    <property type="match status" value="1"/>
</dbReference>
<dbReference type="Gene3D" id="2.60.40.1080">
    <property type="match status" value="1"/>
</dbReference>
<dbReference type="SMART" id="SM00635">
    <property type="entry name" value="BID_2"/>
    <property type="match status" value="1"/>
</dbReference>
<keyword evidence="1 2" id="KW-0732">Signal</keyword>
<keyword evidence="5" id="KW-1185">Reference proteome</keyword>
<dbReference type="EMBL" id="JBHMEZ010000003">
    <property type="protein sequence ID" value="MFB9052503.1"/>
    <property type="molecule type" value="Genomic_DNA"/>
</dbReference>
<dbReference type="Pfam" id="PF18962">
    <property type="entry name" value="Por_Secre_tail"/>
    <property type="match status" value="1"/>
</dbReference>
<protein>
    <submittedName>
        <fullName evidence="4">Polysaccharide lyase family 7 protein</fullName>
    </submittedName>
</protein>
<keyword evidence="4" id="KW-0456">Lyase</keyword>
<evidence type="ECO:0000313" key="4">
    <source>
        <dbReference type="EMBL" id="MFB9052503.1"/>
    </source>
</evidence>
<dbReference type="InterPro" id="IPR008964">
    <property type="entry name" value="Invasin/intimin_cell_adhesion"/>
</dbReference>
<dbReference type="NCBIfam" id="TIGR04183">
    <property type="entry name" value="Por_Secre_tail"/>
    <property type="match status" value="1"/>
</dbReference>
<dbReference type="InterPro" id="IPR000421">
    <property type="entry name" value="FA58C"/>
</dbReference>
<dbReference type="GO" id="GO:0016829">
    <property type="term" value="F:lyase activity"/>
    <property type="evidence" value="ECO:0007669"/>
    <property type="project" value="UniProtKB-KW"/>
</dbReference>
<dbReference type="InterPro" id="IPR013320">
    <property type="entry name" value="ConA-like_dom_sf"/>
</dbReference>
<dbReference type="Pfam" id="PF02368">
    <property type="entry name" value="Big_2"/>
    <property type="match status" value="1"/>
</dbReference>
<evidence type="ECO:0000256" key="1">
    <source>
        <dbReference type="ARBA" id="ARBA00022729"/>
    </source>
</evidence>
<feature type="chain" id="PRO_5046554975" evidence="2">
    <location>
        <begin position="28"/>
        <end position="580"/>
    </location>
</feature>
<dbReference type="SUPFAM" id="SSF49373">
    <property type="entry name" value="Invasin/intimin cell-adhesion fragments"/>
    <property type="match status" value="1"/>
</dbReference>
<dbReference type="SUPFAM" id="SSF49785">
    <property type="entry name" value="Galactose-binding domain-like"/>
    <property type="match status" value="1"/>
</dbReference>
<dbReference type="Gene3D" id="2.60.120.200">
    <property type="match status" value="1"/>
</dbReference>
<dbReference type="Gene3D" id="2.60.120.260">
    <property type="entry name" value="Galactose-binding domain-like"/>
    <property type="match status" value="1"/>
</dbReference>
<evidence type="ECO:0000259" key="3">
    <source>
        <dbReference type="PROSITE" id="PS50022"/>
    </source>
</evidence>
<evidence type="ECO:0000256" key="2">
    <source>
        <dbReference type="SAM" id="SignalP"/>
    </source>
</evidence>
<name>A0ABV5EZ82_9FLAO</name>